<proteinExistence type="predicted"/>
<evidence type="ECO:0000313" key="1">
    <source>
        <dbReference type="EMBL" id="RZU42420.1"/>
    </source>
</evidence>
<dbReference type="Pfam" id="PF14350">
    <property type="entry name" value="Beta_protein"/>
    <property type="match status" value="1"/>
</dbReference>
<evidence type="ECO:0000313" key="2">
    <source>
        <dbReference type="Proteomes" id="UP000292958"/>
    </source>
</evidence>
<dbReference type="EMBL" id="SHKW01000001">
    <property type="protein sequence ID" value="RZU42420.1"/>
    <property type="molecule type" value="Genomic_DNA"/>
</dbReference>
<accession>A0A4Q7YXE8</accession>
<keyword evidence="2" id="KW-1185">Reference proteome</keyword>
<dbReference type="AlphaFoldDB" id="A0A4Q7YXE8"/>
<name>A0A4Q7YXE8_9BACT</name>
<dbReference type="RefSeq" id="WP_130420225.1">
    <property type="nucleotide sequence ID" value="NZ_SHKW01000001.1"/>
</dbReference>
<comment type="caution">
    <text evidence="1">The sequence shown here is derived from an EMBL/GenBank/DDBJ whole genome shotgun (WGS) entry which is preliminary data.</text>
</comment>
<organism evidence="1 2">
    <name type="scientific">Edaphobacter modestus</name>
    <dbReference type="NCBI Taxonomy" id="388466"/>
    <lineage>
        <taxon>Bacteria</taxon>
        <taxon>Pseudomonadati</taxon>
        <taxon>Acidobacteriota</taxon>
        <taxon>Terriglobia</taxon>
        <taxon>Terriglobales</taxon>
        <taxon>Acidobacteriaceae</taxon>
        <taxon>Edaphobacter</taxon>
    </lineage>
</organism>
<dbReference type="Proteomes" id="UP000292958">
    <property type="component" value="Unassembled WGS sequence"/>
</dbReference>
<protein>
    <submittedName>
        <fullName evidence="1">T4 beta protein</fullName>
    </submittedName>
</protein>
<reference evidence="1 2" key="1">
    <citation type="submission" date="2019-02" db="EMBL/GenBank/DDBJ databases">
        <title>Genomic Encyclopedia of Archaeal and Bacterial Type Strains, Phase II (KMG-II): from individual species to whole genera.</title>
        <authorList>
            <person name="Goeker M."/>
        </authorList>
    </citation>
    <scope>NUCLEOTIDE SEQUENCE [LARGE SCALE GENOMIC DNA]</scope>
    <source>
        <strain evidence="1 2">DSM 18101</strain>
    </source>
</reference>
<gene>
    <name evidence="1" type="ORF">BDD14_4004</name>
</gene>
<sequence length="363" mass="40051">MPEPIYVPILKGKEGEYAALEALATEIKDQILPLIEIPSIPWDFASECPAKSLDDHISGIPDKLKRACGTTPFYLDLPWFDGDETLANGMTALEAILTKGRELGLEAIPVIYRASSEAYLSAAKAHSSETGSGICVRLLVEDFDEDVPIEKEVDRLLTAASPEGDDVDLIVDLEDLGVNTGTKALVARSIFTMIPREVSWRRMTLAAASFPEDLSDVSAATIVKLPRHEWDLWKTLQKRPGALPRPDLIFGDYAMAHPVAKTNIDPRTMRMSANIRYTAVDDWLVIKGRNVRKYGFDQYFELCRLLVSRPEYSGRNFSWGDSYIAACAEATLGPGNATTWRKVGVNHHITLVTTGLASLRASV</sequence>
<dbReference type="OrthoDB" id="1492299at2"/>
<dbReference type="InterPro" id="IPR025683">
    <property type="entry name" value="Protein_beta"/>
</dbReference>